<dbReference type="AlphaFoldDB" id="H6NCD5"/>
<accession>H6NCD5</accession>
<evidence type="ECO:0008006" key="3">
    <source>
        <dbReference type="Google" id="ProtNLM"/>
    </source>
</evidence>
<dbReference type="HOGENOM" id="CLU_100997_5_3_9"/>
<dbReference type="STRING" id="1116391.PM3016_1628"/>
<dbReference type="EMBL" id="CP003235">
    <property type="protein sequence ID" value="AFC28548.1"/>
    <property type="molecule type" value="Genomic_DNA"/>
</dbReference>
<evidence type="ECO:0000313" key="2">
    <source>
        <dbReference type="Proteomes" id="UP000007523"/>
    </source>
</evidence>
<organism evidence="1 2">
    <name type="scientific">Paenibacillus mucilaginosus 3016</name>
    <dbReference type="NCBI Taxonomy" id="1116391"/>
    <lineage>
        <taxon>Bacteria</taxon>
        <taxon>Bacillati</taxon>
        <taxon>Bacillota</taxon>
        <taxon>Bacilli</taxon>
        <taxon>Bacillales</taxon>
        <taxon>Paenibacillaceae</taxon>
        <taxon>Paenibacillus</taxon>
    </lineage>
</organism>
<dbReference type="InterPro" id="IPR009959">
    <property type="entry name" value="Cyclase_SnoaL-like"/>
</dbReference>
<dbReference type="SUPFAM" id="SSF54427">
    <property type="entry name" value="NTF2-like"/>
    <property type="match status" value="1"/>
</dbReference>
<dbReference type="RefSeq" id="WP_014369105.1">
    <property type="nucleotide sequence ID" value="NC_016935.1"/>
</dbReference>
<keyword evidence="2" id="KW-1185">Reference proteome</keyword>
<dbReference type="PANTHER" id="PTHR38436:SF1">
    <property type="entry name" value="ESTER CYCLASE"/>
    <property type="match status" value="1"/>
</dbReference>
<protein>
    <recommendedName>
        <fullName evidence="3">Ester cyclase</fullName>
    </recommendedName>
</protein>
<dbReference type="GO" id="GO:0030638">
    <property type="term" value="P:polyketide metabolic process"/>
    <property type="evidence" value="ECO:0007669"/>
    <property type="project" value="InterPro"/>
</dbReference>
<proteinExistence type="predicted"/>
<dbReference type="PANTHER" id="PTHR38436">
    <property type="entry name" value="POLYKETIDE CYCLASE SNOAL-LIKE DOMAIN"/>
    <property type="match status" value="1"/>
</dbReference>
<dbReference type="Proteomes" id="UP000007523">
    <property type="component" value="Chromosome"/>
</dbReference>
<dbReference type="KEGG" id="pmq:PM3016_1628"/>
<dbReference type="Pfam" id="PF07366">
    <property type="entry name" value="SnoaL"/>
    <property type="match status" value="1"/>
</dbReference>
<dbReference type="Gene3D" id="3.10.450.50">
    <property type="match status" value="1"/>
</dbReference>
<name>H6NCD5_9BACL</name>
<evidence type="ECO:0000313" key="1">
    <source>
        <dbReference type="EMBL" id="AFC28548.1"/>
    </source>
</evidence>
<gene>
    <name evidence="1" type="ORF">PM3016_1628</name>
</gene>
<dbReference type="InterPro" id="IPR032710">
    <property type="entry name" value="NTF2-like_dom_sf"/>
</dbReference>
<reference evidence="1 2" key="1">
    <citation type="journal article" date="2012" name="J. Bacteriol.">
        <title>Complete Genome Sequence of Paenibacillus mucilaginosus 3016, a Bacterium Functional as Microbial Fertilizer.</title>
        <authorList>
            <person name="Ma M."/>
            <person name="Wang Z."/>
            <person name="Li L."/>
            <person name="Jiang X."/>
            <person name="Guan D."/>
            <person name="Cao F."/>
            <person name="Chen H."/>
            <person name="Wang X."/>
            <person name="Shen D."/>
            <person name="Du B."/>
            <person name="Li J."/>
        </authorList>
    </citation>
    <scope>NUCLEOTIDE SEQUENCE [LARGE SCALE GENOMIC DNA]</scope>
    <source>
        <strain evidence="1 2">3016</strain>
    </source>
</reference>
<sequence>MKTREQKNAETVAAFIEEPSNQGLLEKTGQLFVPHIAEAFTDRRYSVEEILADGEKVIARIAMTAVHSGHFAGHAPTGRTVKATQFREFRVTDGTITEHWSWFDTGTLLPQIAKGAV</sequence>